<evidence type="ECO:0000313" key="1">
    <source>
        <dbReference type="EMBL" id="KRZ46800.1"/>
    </source>
</evidence>
<dbReference type="EMBL" id="JYDW01002177">
    <property type="protein sequence ID" value="KRZ46800.1"/>
    <property type="molecule type" value="Genomic_DNA"/>
</dbReference>
<dbReference type="AlphaFoldDB" id="A0A0V1KHW2"/>
<proteinExistence type="predicted"/>
<name>A0A0V1KHW2_9BILA</name>
<evidence type="ECO:0000313" key="2">
    <source>
        <dbReference type="Proteomes" id="UP000054721"/>
    </source>
</evidence>
<sequence>MTEGLRKIIKEEKLSEILEAGKIVNNKPWYLAAGKSKQF</sequence>
<dbReference type="Proteomes" id="UP000054721">
    <property type="component" value="Unassembled WGS sequence"/>
</dbReference>
<gene>
    <name evidence="1" type="ORF">T02_8090</name>
</gene>
<organism evidence="1 2">
    <name type="scientific">Trichinella nativa</name>
    <dbReference type="NCBI Taxonomy" id="6335"/>
    <lineage>
        <taxon>Eukaryota</taxon>
        <taxon>Metazoa</taxon>
        <taxon>Ecdysozoa</taxon>
        <taxon>Nematoda</taxon>
        <taxon>Enoplea</taxon>
        <taxon>Dorylaimia</taxon>
        <taxon>Trichinellida</taxon>
        <taxon>Trichinellidae</taxon>
        <taxon>Trichinella</taxon>
    </lineage>
</organism>
<accession>A0A0V1KHW2</accession>
<keyword evidence="2" id="KW-1185">Reference proteome</keyword>
<protein>
    <submittedName>
        <fullName evidence="1">Uncharacterized protein</fullName>
    </submittedName>
</protein>
<reference evidence="1 2" key="1">
    <citation type="submission" date="2015-05" db="EMBL/GenBank/DDBJ databases">
        <title>Evolution of Trichinella species and genotypes.</title>
        <authorList>
            <person name="Korhonen P.K."/>
            <person name="Edoardo P."/>
            <person name="Giuseppe L.R."/>
            <person name="Gasser R.B."/>
        </authorList>
    </citation>
    <scope>NUCLEOTIDE SEQUENCE [LARGE SCALE GENOMIC DNA]</scope>
    <source>
        <strain evidence="1">ISS10</strain>
    </source>
</reference>
<comment type="caution">
    <text evidence="1">The sequence shown here is derived from an EMBL/GenBank/DDBJ whole genome shotgun (WGS) entry which is preliminary data.</text>
</comment>